<keyword evidence="1" id="KW-0472">Membrane</keyword>
<dbReference type="EMBL" id="BMVN01000158">
    <property type="protein sequence ID" value="GHA78911.1"/>
    <property type="molecule type" value="Genomic_DNA"/>
</dbReference>
<evidence type="ECO:0000313" key="3">
    <source>
        <dbReference type="Proteomes" id="UP000653644"/>
    </source>
</evidence>
<keyword evidence="1" id="KW-0812">Transmembrane</keyword>
<proteinExistence type="predicted"/>
<reference evidence="3" key="1">
    <citation type="journal article" date="2019" name="Int. J. Syst. Evol. Microbiol.">
        <title>The Global Catalogue of Microorganisms (GCM) 10K type strain sequencing project: providing services to taxonomists for standard genome sequencing and annotation.</title>
        <authorList>
            <consortium name="The Broad Institute Genomics Platform"/>
            <consortium name="The Broad Institute Genome Sequencing Center for Infectious Disease"/>
            <person name="Wu L."/>
            <person name="Ma J."/>
        </authorList>
    </citation>
    <scope>NUCLEOTIDE SEQUENCE [LARGE SCALE GENOMIC DNA]</scope>
    <source>
        <strain evidence="3">JCM 4733</strain>
    </source>
</reference>
<keyword evidence="1" id="KW-1133">Transmembrane helix</keyword>
<evidence type="ECO:0000256" key="1">
    <source>
        <dbReference type="SAM" id="Phobius"/>
    </source>
</evidence>
<dbReference type="Proteomes" id="UP000653644">
    <property type="component" value="Unassembled WGS sequence"/>
</dbReference>
<evidence type="ECO:0000313" key="2">
    <source>
        <dbReference type="EMBL" id="GHA78911.1"/>
    </source>
</evidence>
<protein>
    <submittedName>
        <fullName evidence="2">Uncharacterized protein</fullName>
    </submittedName>
</protein>
<gene>
    <name evidence="2" type="ORF">GCM10010345_94860</name>
</gene>
<comment type="caution">
    <text evidence="2">The sequence shown here is derived from an EMBL/GenBank/DDBJ whole genome shotgun (WGS) entry which is preliminary data.</text>
</comment>
<feature type="transmembrane region" description="Helical" evidence="1">
    <location>
        <begin position="12"/>
        <end position="33"/>
    </location>
</feature>
<keyword evidence="3" id="KW-1185">Reference proteome</keyword>
<sequence>MLGAIKVMNDSIPLVVNLTVVFVALAAGVRLGYVVAARGTARDVEVMDRHFEGNRRIFERQYELQFEADQKRRAREEMKVSYEALGVWLHTLDRTLDEINAGATTSRKDVRDKARSLLGGRPWEVINPPVDLASAEFYWSSETRKLLRKLKSPYAGFVSRVRLVMDTLEAAENEGIVNVDHESWEYRNQLYSIVNEIKDQVRKDLLID</sequence>
<accession>A0ABQ3DC71</accession>
<name>A0ABQ3DC71_9ACTN</name>
<organism evidence="2 3">
    <name type="scientific">Streptomyces canarius</name>
    <dbReference type="NCBI Taxonomy" id="285453"/>
    <lineage>
        <taxon>Bacteria</taxon>
        <taxon>Bacillati</taxon>
        <taxon>Actinomycetota</taxon>
        <taxon>Actinomycetes</taxon>
        <taxon>Kitasatosporales</taxon>
        <taxon>Streptomycetaceae</taxon>
        <taxon>Streptomyces</taxon>
    </lineage>
</organism>
<dbReference type="RefSeq" id="WP_189895361.1">
    <property type="nucleotide sequence ID" value="NZ_BMVN01000158.1"/>
</dbReference>